<sequence length="58" mass="6605">MFPYLICATVSVKTQGKTYPPSRLLKKSFTASFQNDLIVIVEEKLNSEYAVVVEFGRF</sequence>
<evidence type="ECO:0000313" key="1">
    <source>
        <dbReference type="EMBL" id="CCG09016.1"/>
    </source>
</evidence>
<protein>
    <submittedName>
        <fullName evidence="1">Uncharacterized protein</fullName>
    </submittedName>
</protein>
<proteinExistence type="predicted"/>
<gene>
    <name evidence="1" type="ORF">RSPPHO_02390</name>
</gene>
<keyword evidence="2" id="KW-1185">Reference proteome</keyword>
<dbReference type="HOGENOM" id="CLU_2976370_0_0_5"/>
<reference evidence="1 2" key="1">
    <citation type="submission" date="2012-02" db="EMBL/GenBank/DDBJ databases">
        <title>Shotgun genome sequence of Phaeospirillum photometricum DSM 122.</title>
        <authorList>
            <person name="Duquesne K."/>
            <person name="Sturgis J."/>
        </authorList>
    </citation>
    <scope>NUCLEOTIDE SEQUENCE [LARGE SCALE GENOMIC DNA]</scope>
    <source>
        <strain evidence="2">DSM122</strain>
    </source>
</reference>
<dbReference type="EMBL" id="HE663493">
    <property type="protein sequence ID" value="CCG09016.1"/>
    <property type="molecule type" value="Genomic_DNA"/>
</dbReference>
<dbReference type="KEGG" id="rpm:RSPPHO_02390"/>
<evidence type="ECO:0000313" key="2">
    <source>
        <dbReference type="Proteomes" id="UP000033220"/>
    </source>
</evidence>
<accession>H6SM01</accession>
<dbReference type="AlphaFoldDB" id="H6SM01"/>
<organism evidence="1 2">
    <name type="scientific">Pararhodospirillum photometricum DSM 122</name>
    <dbReference type="NCBI Taxonomy" id="1150469"/>
    <lineage>
        <taxon>Bacteria</taxon>
        <taxon>Pseudomonadati</taxon>
        <taxon>Pseudomonadota</taxon>
        <taxon>Alphaproteobacteria</taxon>
        <taxon>Rhodospirillales</taxon>
        <taxon>Rhodospirillaceae</taxon>
        <taxon>Pararhodospirillum</taxon>
    </lineage>
</organism>
<name>H6SM01_PARPM</name>
<dbReference type="Proteomes" id="UP000033220">
    <property type="component" value="Chromosome DSM 122"/>
</dbReference>